<evidence type="ECO:0000313" key="1">
    <source>
        <dbReference type="EMBL" id="GBL86710.1"/>
    </source>
</evidence>
<proteinExistence type="predicted"/>
<reference evidence="1 2" key="1">
    <citation type="journal article" date="2019" name="Sci. Rep.">
        <title>Orb-weaving spider Araneus ventricosus genome elucidates the spidroin gene catalogue.</title>
        <authorList>
            <person name="Kono N."/>
            <person name="Nakamura H."/>
            <person name="Ohtoshi R."/>
            <person name="Moran D.A.P."/>
            <person name="Shinohara A."/>
            <person name="Yoshida Y."/>
            <person name="Fujiwara M."/>
            <person name="Mori M."/>
            <person name="Tomita M."/>
            <person name="Arakawa K."/>
        </authorList>
    </citation>
    <scope>NUCLEOTIDE SEQUENCE [LARGE SCALE GENOMIC DNA]</scope>
</reference>
<organism evidence="1 2">
    <name type="scientific">Araneus ventricosus</name>
    <name type="common">Orbweaver spider</name>
    <name type="synonym">Epeira ventricosa</name>
    <dbReference type="NCBI Taxonomy" id="182803"/>
    <lineage>
        <taxon>Eukaryota</taxon>
        <taxon>Metazoa</taxon>
        <taxon>Ecdysozoa</taxon>
        <taxon>Arthropoda</taxon>
        <taxon>Chelicerata</taxon>
        <taxon>Arachnida</taxon>
        <taxon>Araneae</taxon>
        <taxon>Araneomorphae</taxon>
        <taxon>Entelegynae</taxon>
        <taxon>Araneoidea</taxon>
        <taxon>Araneidae</taxon>
        <taxon>Araneus</taxon>
    </lineage>
</organism>
<dbReference type="EMBL" id="BGPR01158504">
    <property type="protein sequence ID" value="GBL86710.1"/>
    <property type="molecule type" value="Genomic_DNA"/>
</dbReference>
<protein>
    <submittedName>
        <fullName evidence="1">Uncharacterized protein</fullName>
    </submittedName>
</protein>
<sequence>MKSDNADGYSGNGHIQLEIQTFKKYGMKLLRHDYKEPQLGEDQCDRETANAQHCRTAYLSSGKNISNASELKENLLYMGGTPEQVQRVMTTEIQEGKKIFSPDEFLSKVQIQSLFARFARKRKEGLSAMSNTEVHQENTNCDEEETSKCTRSYEIYFNNKSDYNITDSVVISFEKMWYSGEITDIENNDMKVKCMKRHGRNTFTLSEYHYWYKGEEILCKISAPSPLKAGFFSL</sequence>
<name>A0A4Y2B3E4_ARAVE</name>
<evidence type="ECO:0000313" key="2">
    <source>
        <dbReference type="Proteomes" id="UP000499080"/>
    </source>
</evidence>
<keyword evidence="2" id="KW-1185">Reference proteome</keyword>
<dbReference type="Proteomes" id="UP000499080">
    <property type="component" value="Unassembled WGS sequence"/>
</dbReference>
<accession>A0A4Y2B3E4</accession>
<comment type="caution">
    <text evidence="1">The sequence shown here is derived from an EMBL/GenBank/DDBJ whole genome shotgun (WGS) entry which is preliminary data.</text>
</comment>
<dbReference type="OrthoDB" id="6767591at2759"/>
<gene>
    <name evidence="1" type="ORF">AVEN_182898_1</name>
</gene>
<dbReference type="AlphaFoldDB" id="A0A4Y2B3E4"/>